<feature type="chain" id="PRO_5041248141" evidence="1">
    <location>
        <begin position="29"/>
        <end position="77"/>
    </location>
</feature>
<evidence type="ECO:0000256" key="1">
    <source>
        <dbReference type="SAM" id="SignalP"/>
    </source>
</evidence>
<feature type="non-terminal residue" evidence="2">
    <location>
        <position position="77"/>
    </location>
</feature>
<organism evidence="2 3">
    <name type="scientific">Taxus chinensis</name>
    <name type="common">Chinese yew</name>
    <name type="synonym">Taxus wallichiana var. chinensis</name>
    <dbReference type="NCBI Taxonomy" id="29808"/>
    <lineage>
        <taxon>Eukaryota</taxon>
        <taxon>Viridiplantae</taxon>
        <taxon>Streptophyta</taxon>
        <taxon>Embryophyta</taxon>
        <taxon>Tracheophyta</taxon>
        <taxon>Spermatophyta</taxon>
        <taxon>Pinopsida</taxon>
        <taxon>Pinidae</taxon>
        <taxon>Conifers II</taxon>
        <taxon>Cupressales</taxon>
        <taxon>Taxaceae</taxon>
        <taxon>Taxus</taxon>
    </lineage>
</organism>
<keyword evidence="3" id="KW-1185">Reference proteome</keyword>
<protein>
    <submittedName>
        <fullName evidence="2">Uncharacterized protein</fullName>
    </submittedName>
</protein>
<accession>A0AA38C2X1</accession>
<sequence>MARKENIAFVLVLALVALVLLGVQPAAAAISGKGNYPEGCIRKEPCPADAGAQCKMHKIPVLPCSCSEIKRCDPHAS</sequence>
<gene>
    <name evidence="2" type="ORF">KI387_041797</name>
</gene>
<comment type="caution">
    <text evidence="2">The sequence shown here is derived from an EMBL/GenBank/DDBJ whole genome shotgun (WGS) entry which is preliminary data.</text>
</comment>
<dbReference type="AlphaFoldDB" id="A0AA38C2X1"/>
<dbReference type="Proteomes" id="UP000824469">
    <property type="component" value="Unassembled WGS sequence"/>
</dbReference>
<dbReference type="EMBL" id="JAHRHJ020001864">
    <property type="protein sequence ID" value="KAH9293010.1"/>
    <property type="molecule type" value="Genomic_DNA"/>
</dbReference>
<name>A0AA38C2X1_TAXCH</name>
<keyword evidence="1" id="KW-0732">Signal</keyword>
<evidence type="ECO:0000313" key="2">
    <source>
        <dbReference type="EMBL" id="KAH9293010.1"/>
    </source>
</evidence>
<evidence type="ECO:0000313" key="3">
    <source>
        <dbReference type="Proteomes" id="UP000824469"/>
    </source>
</evidence>
<reference evidence="2 3" key="1">
    <citation type="journal article" date="2021" name="Nat. Plants">
        <title>The Taxus genome provides insights into paclitaxel biosynthesis.</title>
        <authorList>
            <person name="Xiong X."/>
            <person name="Gou J."/>
            <person name="Liao Q."/>
            <person name="Li Y."/>
            <person name="Zhou Q."/>
            <person name="Bi G."/>
            <person name="Li C."/>
            <person name="Du R."/>
            <person name="Wang X."/>
            <person name="Sun T."/>
            <person name="Guo L."/>
            <person name="Liang H."/>
            <person name="Lu P."/>
            <person name="Wu Y."/>
            <person name="Zhang Z."/>
            <person name="Ro D.K."/>
            <person name="Shang Y."/>
            <person name="Huang S."/>
            <person name="Yan J."/>
        </authorList>
    </citation>
    <scope>NUCLEOTIDE SEQUENCE [LARGE SCALE GENOMIC DNA]</scope>
    <source>
        <strain evidence="2">Ta-2019</strain>
    </source>
</reference>
<feature type="signal peptide" evidence="1">
    <location>
        <begin position="1"/>
        <end position="28"/>
    </location>
</feature>
<proteinExistence type="predicted"/>